<dbReference type="EMBL" id="JAGPXD010000004">
    <property type="protein sequence ID" value="KAH7358910.1"/>
    <property type="molecule type" value="Genomic_DNA"/>
</dbReference>
<accession>A0A8K0X2X7</accession>
<evidence type="ECO:0008006" key="4">
    <source>
        <dbReference type="Google" id="ProtNLM"/>
    </source>
</evidence>
<dbReference type="AlphaFoldDB" id="A0A8K0X2X7"/>
<evidence type="ECO:0000313" key="3">
    <source>
        <dbReference type="Proteomes" id="UP000813385"/>
    </source>
</evidence>
<evidence type="ECO:0000313" key="2">
    <source>
        <dbReference type="EMBL" id="KAH7358910.1"/>
    </source>
</evidence>
<comment type="caution">
    <text evidence="2">The sequence shown here is derived from an EMBL/GenBank/DDBJ whole genome shotgun (WGS) entry which is preliminary data.</text>
</comment>
<sequence>MGWLHHFCRSWRCTRCRLVSCMCSPAICAIQEVFAHPRTATAGCFQALLAQHRPLPNPGIAGKSRVLDRGETLSRPVPVLYPRLHSRVPRLALSRPISRGHPRSSVRINHFATHAAERTSLVPPSVTGGIRIMLHNGSWHDERRRRRTVEKAPFRGQLGAALGALGFVRVGISRLILETGVTGTCRRFRRWSGCVPVLTRHRGAHTWQSTGTHLPSPLMLPPSTSGTRRIPNLGFDVGLQLSPKPYTSKSGHHVRRI</sequence>
<evidence type="ECO:0000256" key="1">
    <source>
        <dbReference type="SAM" id="SignalP"/>
    </source>
</evidence>
<feature type="chain" id="PRO_5035428737" description="Secreted protein" evidence="1">
    <location>
        <begin position="30"/>
        <end position="257"/>
    </location>
</feature>
<gene>
    <name evidence="2" type="ORF">B0T11DRAFT_109780</name>
</gene>
<organism evidence="2 3">
    <name type="scientific">Plectosphaerella cucumerina</name>
    <dbReference type="NCBI Taxonomy" id="40658"/>
    <lineage>
        <taxon>Eukaryota</taxon>
        <taxon>Fungi</taxon>
        <taxon>Dikarya</taxon>
        <taxon>Ascomycota</taxon>
        <taxon>Pezizomycotina</taxon>
        <taxon>Sordariomycetes</taxon>
        <taxon>Hypocreomycetidae</taxon>
        <taxon>Glomerellales</taxon>
        <taxon>Plectosphaerellaceae</taxon>
        <taxon>Plectosphaerella</taxon>
    </lineage>
</organism>
<reference evidence="2" key="1">
    <citation type="journal article" date="2021" name="Nat. Commun.">
        <title>Genetic determinants of endophytism in the Arabidopsis root mycobiome.</title>
        <authorList>
            <person name="Mesny F."/>
            <person name="Miyauchi S."/>
            <person name="Thiergart T."/>
            <person name="Pickel B."/>
            <person name="Atanasova L."/>
            <person name="Karlsson M."/>
            <person name="Huettel B."/>
            <person name="Barry K.W."/>
            <person name="Haridas S."/>
            <person name="Chen C."/>
            <person name="Bauer D."/>
            <person name="Andreopoulos W."/>
            <person name="Pangilinan J."/>
            <person name="LaButti K."/>
            <person name="Riley R."/>
            <person name="Lipzen A."/>
            <person name="Clum A."/>
            <person name="Drula E."/>
            <person name="Henrissat B."/>
            <person name="Kohler A."/>
            <person name="Grigoriev I.V."/>
            <person name="Martin F.M."/>
            <person name="Hacquard S."/>
        </authorList>
    </citation>
    <scope>NUCLEOTIDE SEQUENCE</scope>
    <source>
        <strain evidence="2">MPI-CAGE-AT-0016</strain>
    </source>
</reference>
<name>A0A8K0X2X7_9PEZI</name>
<keyword evidence="3" id="KW-1185">Reference proteome</keyword>
<keyword evidence="1" id="KW-0732">Signal</keyword>
<dbReference type="Proteomes" id="UP000813385">
    <property type="component" value="Unassembled WGS sequence"/>
</dbReference>
<protein>
    <recommendedName>
        <fullName evidence="4">Secreted protein</fullName>
    </recommendedName>
</protein>
<feature type="signal peptide" evidence="1">
    <location>
        <begin position="1"/>
        <end position="29"/>
    </location>
</feature>
<proteinExistence type="predicted"/>